<accession>A0A8J2PK47</accession>
<feature type="compositionally biased region" description="Low complexity" evidence="7">
    <location>
        <begin position="39"/>
        <end position="52"/>
    </location>
</feature>
<gene>
    <name evidence="9" type="ORF">AFUS01_LOCUS43306</name>
</gene>
<evidence type="ECO:0000256" key="6">
    <source>
        <dbReference type="PROSITE-ProRule" id="PRU00221"/>
    </source>
</evidence>
<dbReference type="InterPro" id="IPR001680">
    <property type="entry name" value="WD40_rpt"/>
</dbReference>
<feature type="compositionally biased region" description="Low complexity" evidence="7">
    <location>
        <begin position="100"/>
        <end position="118"/>
    </location>
</feature>
<evidence type="ECO:0000259" key="8">
    <source>
        <dbReference type="Pfam" id="PF24807"/>
    </source>
</evidence>
<feature type="repeat" description="WD" evidence="6">
    <location>
        <begin position="398"/>
        <end position="417"/>
    </location>
</feature>
<feature type="repeat" description="WD" evidence="6">
    <location>
        <begin position="327"/>
        <end position="368"/>
    </location>
</feature>
<dbReference type="GO" id="GO:1990757">
    <property type="term" value="F:ubiquitin ligase activator activity"/>
    <property type="evidence" value="ECO:0007669"/>
    <property type="project" value="TreeGrafter"/>
</dbReference>
<evidence type="ECO:0000313" key="10">
    <source>
        <dbReference type="Proteomes" id="UP000708208"/>
    </source>
</evidence>
<dbReference type="EMBL" id="CAJVCH010569993">
    <property type="protein sequence ID" value="CAG7833713.1"/>
    <property type="molecule type" value="Genomic_DNA"/>
</dbReference>
<keyword evidence="5" id="KW-0131">Cell cycle</keyword>
<evidence type="ECO:0000256" key="3">
    <source>
        <dbReference type="ARBA" id="ARBA00022737"/>
    </source>
</evidence>
<feature type="domain" description="CDC20/Fizzy WD40" evidence="8">
    <location>
        <begin position="194"/>
        <end position="492"/>
    </location>
</feature>
<keyword evidence="2" id="KW-0132">Cell division</keyword>
<dbReference type="OrthoDB" id="10263272at2759"/>
<name>A0A8J2PK47_9HEXA</name>
<dbReference type="Pfam" id="PF24807">
    <property type="entry name" value="WD40_CDC20-Fz"/>
    <property type="match status" value="1"/>
</dbReference>
<keyword evidence="10" id="KW-1185">Reference proteome</keyword>
<keyword evidence="3" id="KW-0677">Repeat</keyword>
<dbReference type="GO" id="GO:0031145">
    <property type="term" value="P:anaphase-promoting complex-dependent catabolic process"/>
    <property type="evidence" value="ECO:0007669"/>
    <property type="project" value="TreeGrafter"/>
</dbReference>
<evidence type="ECO:0000313" key="9">
    <source>
        <dbReference type="EMBL" id="CAG7833713.1"/>
    </source>
</evidence>
<dbReference type="GO" id="GO:0051301">
    <property type="term" value="P:cell division"/>
    <property type="evidence" value="ECO:0007669"/>
    <property type="project" value="UniProtKB-KW"/>
</dbReference>
<dbReference type="InterPro" id="IPR056150">
    <property type="entry name" value="WD40_CDC20-Fz"/>
</dbReference>
<feature type="region of interest" description="Disordered" evidence="7">
    <location>
        <begin position="98"/>
        <end position="123"/>
    </location>
</feature>
<proteinExistence type="predicted"/>
<keyword evidence="1 6" id="KW-0853">WD repeat</keyword>
<evidence type="ECO:0000256" key="1">
    <source>
        <dbReference type="ARBA" id="ARBA00022574"/>
    </source>
</evidence>
<evidence type="ECO:0000256" key="4">
    <source>
        <dbReference type="ARBA" id="ARBA00022776"/>
    </source>
</evidence>
<dbReference type="InterPro" id="IPR033010">
    <property type="entry name" value="Cdc20/Fizzy"/>
</dbReference>
<feature type="region of interest" description="Disordered" evidence="7">
    <location>
        <begin position="1"/>
        <end position="82"/>
    </location>
</feature>
<dbReference type="PANTHER" id="PTHR19918">
    <property type="entry name" value="CELL DIVISION CYCLE 20 CDC20 FIZZY -RELATED"/>
    <property type="match status" value="1"/>
</dbReference>
<comment type="caution">
    <text evidence="9">The sequence shown here is derived from an EMBL/GenBank/DDBJ whole genome shotgun (WGS) entry which is preliminary data.</text>
</comment>
<dbReference type="GO" id="GO:1905786">
    <property type="term" value="P:positive regulation of anaphase-promoting complex-dependent catabolic process"/>
    <property type="evidence" value="ECO:0007669"/>
    <property type="project" value="TreeGrafter"/>
</dbReference>
<dbReference type="AlphaFoldDB" id="A0A8J2PK47"/>
<dbReference type="PROSITE" id="PS50294">
    <property type="entry name" value="WD_REPEATS_REGION"/>
    <property type="match status" value="2"/>
</dbReference>
<protein>
    <recommendedName>
        <fullName evidence="8">CDC20/Fizzy WD40 domain-containing protein</fullName>
    </recommendedName>
</protein>
<feature type="compositionally biased region" description="Polar residues" evidence="7">
    <location>
        <begin position="16"/>
        <end position="38"/>
    </location>
</feature>
<sequence length="519" mass="57033">MASKKTFNVLRKPAESSGSSFQMSMNASVNSNSINLNMSSKTPRTTPSVKPTKTPKRGKGVCSSNKSKPKGTKTPSGGDRFIAEKPNVDMAHYLLQQPDTSSSKASETNSNNSSANNESLRKNENSIYSRSLTENVLGVPELSGTRVLSFQKKPKIAPEGYQNALKVVYLGTSAPHPPAIANYRVIPKSAERVLDAPDIVDDFYLNVLDWSSSNVVGIALKDQVYLWTAHTAEIIRLPCDVERGVENVCALTFLQSGSHIVTSLDRGIQQIWDIEQVKIIRNLRTDETNCRIAALGMHSNLLVSGNRSGTLRFHDLRVQKHEVATIRKAHTQEICGVKWSPDGRFCATGGNDNTIHIWDAANISSTATPVCSFTEHLAAIKALCWSPCRQGILASGGGTNDRTIKIWNVSTSRMLKSVDAESQVSGLLWHEGYREIVSSHGFSKHHLAVWKYPDMTKAGDMTGHSLRVLSMALSPDETTVVSVSADETLRFWRVFPPTKSMTKKKAESISGLKTMQYIR</sequence>
<keyword evidence="4" id="KW-0498">Mitosis</keyword>
<dbReference type="Proteomes" id="UP000708208">
    <property type="component" value="Unassembled WGS sequence"/>
</dbReference>
<dbReference type="PANTHER" id="PTHR19918:SF8">
    <property type="entry name" value="FI02843P"/>
    <property type="match status" value="1"/>
</dbReference>
<dbReference type="SMART" id="SM00320">
    <property type="entry name" value="WD40"/>
    <property type="match status" value="4"/>
</dbReference>
<evidence type="ECO:0000256" key="5">
    <source>
        <dbReference type="ARBA" id="ARBA00023306"/>
    </source>
</evidence>
<dbReference type="GO" id="GO:0010997">
    <property type="term" value="F:anaphase-promoting complex binding"/>
    <property type="evidence" value="ECO:0007669"/>
    <property type="project" value="InterPro"/>
</dbReference>
<reference evidence="9" key="1">
    <citation type="submission" date="2021-06" db="EMBL/GenBank/DDBJ databases">
        <authorList>
            <person name="Hodson N. C."/>
            <person name="Mongue J. A."/>
            <person name="Jaron S. K."/>
        </authorList>
    </citation>
    <scope>NUCLEOTIDE SEQUENCE</scope>
</reference>
<organism evidence="9 10">
    <name type="scientific">Allacma fusca</name>
    <dbReference type="NCBI Taxonomy" id="39272"/>
    <lineage>
        <taxon>Eukaryota</taxon>
        <taxon>Metazoa</taxon>
        <taxon>Ecdysozoa</taxon>
        <taxon>Arthropoda</taxon>
        <taxon>Hexapoda</taxon>
        <taxon>Collembola</taxon>
        <taxon>Symphypleona</taxon>
        <taxon>Sminthuridae</taxon>
        <taxon>Allacma</taxon>
    </lineage>
</organism>
<dbReference type="GO" id="GO:0005680">
    <property type="term" value="C:anaphase-promoting complex"/>
    <property type="evidence" value="ECO:0007669"/>
    <property type="project" value="TreeGrafter"/>
</dbReference>
<evidence type="ECO:0000256" key="2">
    <source>
        <dbReference type="ARBA" id="ARBA00022618"/>
    </source>
</evidence>
<feature type="repeat" description="WD" evidence="6">
    <location>
        <begin position="461"/>
        <end position="494"/>
    </location>
</feature>
<dbReference type="PROSITE" id="PS50082">
    <property type="entry name" value="WD_REPEATS_2"/>
    <property type="match status" value="3"/>
</dbReference>
<evidence type="ECO:0000256" key="7">
    <source>
        <dbReference type="SAM" id="MobiDB-lite"/>
    </source>
</evidence>